<dbReference type="InterPro" id="IPR029063">
    <property type="entry name" value="SAM-dependent_MTases_sf"/>
</dbReference>
<feature type="domain" description="Methyltransferase small" evidence="11">
    <location>
        <begin position="203"/>
        <end position="310"/>
    </location>
</feature>
<dbReference type="Pfam" id="PF05175">
    <property type="entry name" value="MTS"/>
    <property type="match status" value="1"/>
</dbReference>
<sequence length="382" mass="42367">MECGYFRSGTCRSCSELPVPYAEQLARKVRHCRSVLAPHAKEETWLPPVSSREAGFRNKAKMVVTGSTEHPVLGILDADKRGIDLTGCPLYPAALSACFDPIASFITKTRLLPYDIPRRTGELKYVLLTLAEHSGSLMVRFVLRTDESVVRIRKHLATLQAELPQISVISVNLQPEHNAIVEGEEEIVLTDRSMLEVEINGRTFLVPPRAFLQTNPDVASRLYRQAQEWVESVAPRRVADLFCGIGIFGLHCAGTDRELLGVETVPEAVAGAQESARRQGATKARFERGDATVVRAADDPDTLVIVNPPRRGIGDALAGRLDRGGCRWVIYSSCQVESLSRDLRAMPSFVLRRVRVLDMFPHTTHHEVLTLLERRGSDVSIP</sequence>
<feature type="binding site" evidence="9">
    <location>
        <position position="213"/>
    </location>
    <ligand>
        <name>S-adenosyl-L-methionine</name>
        <dbReference type="ChEBI" id="CHEBI:59789"/>
    </ligand>
</feature>
<evidence type="ECO:0000256" key="3">
    <source>
        <dbReference type="ARBA" id="ARBA00022603"/>
    </source>
</evidence>
<dbReference type="InterPro" id="IPR011825">
    <property type="entry name" value="23SrRNA_MeTrfase_RlmC"/>
</dbReference>
<dbReference type="Gene3D" id="2.40.50.1070">
    <property type="match status" value="1"/>
</dbReference>
<keyword evidence="6" id="KW-0479">Metal-binding</keyword>
<dbReference type="PROSITE" id="PS51687">
    <property type="entry name" value="SAM_MT_RNA_M5U"/>
    <property type="match status" value="1"/>
</dbReference>
<keyword evidence="4 9" id="KW-0808">Transferase</keyword>
<dbReference type="NCBIfam" id="TIGR02085">
    <property type="entry name" value="meth_trns_rumB"/>
    <property type="match status" value="1"/>
</dbReference>
<dbReference type="PANTHER" id="PTHR11061:SF30">
    <property type="entry name" value="TRNA (URACIL(54)-C(5))-METHYLTRANSFERASE"/>
    <property type="match status" value="1"/>
</dbReference>
<keyword evidence="5 9" id="KW-0949">S-adenosyl-L-methionine</keyword>
<keyword evidence="3 9" id="KW-0489">Methyltransferase</keyword>
<dbReference type="AlphaFoldDB" id="A0A956LZY1"/>
<evidence type="ECO:0000313" key="13">
    <source>
        <dbReference type="Proteomes" id="UP000697710"/>
    </source>
</evidence>
<dbReference type="PROSITE" id="PS01230">
    <property type="entry name" value="TRMA_1"/>
    <property type="match status" value="1"/>
</dbReference>
<evidence type="ECO:0000256" key="4">
    <source>
        <dbReference type="ARBA" id="ARBA00022679"/>
    </source>
</evidence>
<feature type="active site" description="Nucleophile" evidence="9">
    <location>
        <position position="334"/>
    </location>
</feature>
<dbReference type="InterPro" id="IPR007848">
    <property type="entry name" value="Small_mtfrase_dom"/>
</dbReference>
<feature type="binding site" evidence="9">
    <location>
        <position position="242"/>
    </location>
    <ligand>
        <name>S-adenosyl-L-methionine</name>
        <dbReference type="ChEBI" id="CHEBI:59789"/>
    </ligand>
</feature>
<evidence type="ECO:0000256" key="2">
    <source>
        <dbReference type="ARBA" id="ARBA00022552"/>
    </source>
</evidence>
<gene>
    <name evidence="12" type="primary">rlmC</name>
    <name evidence="12" type="ORF">KC729_10420</name>
</gene>
<keyword evidence="8" id="KW-0411">Iron-sulfur</keyword>
<feature type="binding site" evidence="9">
    <location>
        <position position="307"/>
    </location>
    <ligand>
        <name>S-adenosyl-L-methionine</name>
        <dbReference type="ChEBI" id="CHEBI:59789"/>
    </ligand>
</feature>
<dbReference type="Gene3D" id="3.40.50.150">
    <property type="entry name" value="Vaccinia Virus protein VP39"/>
    <property type="match status" value="1"/>
</dbReference>
<evidence type="ECO:0000256" key="5">
    <source>
        <dbReference type="ARBA" id="ARBA00022691"/>
    </source>
</evidence>
<evidence type="ECO:0000259" key="11">
    <source>
        <dbReference type="Pfam" id="PF05175"/>
    </source>
</evidence>
<dbReference type="CDD" id="cd02440">
    <property type="entry name" value="AdoMet_MTases"/>
    <property type="match status" value="1"/>
</dbReference>
<evidence type="ECO:0000256" key="6">
    <source>
        <dbReference type="ARBA" id="ARBA00022723"/>
    </source>
</evidence>
<evidence type="ECO:0000256" key="8">
    <source>
        <dbReference type="ARBA" id="ARBA00023014"/>
    </source>
</evidence>
<keyword evidence="1" id="KW-0004">4Fe-4S</keyword>
<organism evidence="12 13">
    <name type="scientific">Eiseniibacteriota bacterium</name>
    <dbReference type="NCBI Taxonomy" id="2212470"/>
    <lineage>
        <taxon>Bacteria</taxon>
        <taxon>Candidatus Eiseniibacteriota</taxon>
    </lineage>
</organism>
<feature type="active site" evidence="10">
    <location>
        <position position="334"/>
    </location>
</feature>
<evidence type="ECO:0000256" key="7">
    <source>
        <dbReference type="ARBA" id="ARBA00023004"/>
    </source>
</evidence>
<reference evidence="12" key="1">
    <citation type="submission" date="2020-04" db="EMBL/GenBank/DDBJ databases">
        <authorList>
            <person name="Zhang T."/>
        </authorList>
    </citation>
    <scope>NUCLEOTIDE SEQUENCE</scope>
    <source>
        <strain evidence="12">HKST-UBA01</strain>
    </source>
</reference>
<evidence type="ECO:0000313" key="12">
    <source>
        <dbReference type="EMBL" id="MCA9728087.1"/>
    </source>
</evidence>
<accession>A0A956LZY1</accession>
<dbReference type="InterPro" id="IPR010280">
    <property type="entry name" value="U5_MeTrfase_fam"/>
</dbReference>
<proteinExistence type="inferred from homology"/>
<keyword evidence="7" id="KW-0408">Iron</keyword>
<dbReference type="PANTHER" id="PTHR11061">
    <property type="entry name" value="RNA M5U METHYLTRANSFERASE"/>
    <property type="match status" value="1"/>
</dbReference>
<reference evidence="12" key="2">
    <citation type="journal article" date="2021" name="Microbiome">
        <title>Successional dynamics and alternative stable states in a saline activated sludge microbial community over 9 years.</title>
        <authorList>
            <person name="Wang Y."/>
            <person name="Ye J."/>
            <person name="Ju F."/>
            <person name="Liu L."/>
            <person name="Boyd J.A."/>
            <person name="Deng Y."/>
            <person name="Parks D.H."/>
            <person name="Jiang X."/>
            <person name="Yin X."/>
            <person name="Woodcroft B.J."/>
            <person name="Tyson G.W."/>
            <person name="Hugenholtz P."/>
            <person name="Polz M.F."/>
            <person name="Zhang T."/>
        </authorList>
    </citation>
    <scope>NUCLEOTIDE SEQUENCE</scope>
    <source>
        <strain evidence="12">HKST-UBA01</strain>
    </source>
</reference>
<comment type="similarity">
    <text evidence="9">Belongs to the class I-like SAM-binding methyltransferase superfamily. RNA M5U methyltransferase family.</text>
</comment>
<evidence type="ECO:0000256" key="10">
    <source>
        <dbReference type="PROSITE-ProRule" id="PRU10015"/>
    </source>
</evidence>
<evidence type="ECO:0000256" key="1">
    <source>
        <dbReference type="ARBA" id="ARBA00022485"/>
    </source>
</evidence>
<dbReference type="EC" id="2.1.1.189" evidence="12"/>
<dbReference type="Proteomes" id="UP000697710">
    <property type="component" value="Unassembled WGS sequence"/>
</dbReference>
<keyword evidence="2" id="KW-0698">rRNA processing</keyword>
<feature type="binding site" evidence="9">
    <location>
        <position position="263"/>
    </location>
    <ligand>
        <name>S-adenosyl-L-methionine</name>
        <dbReference type="ChEBI" id="CHEBI:59789"/>
    </ligand>
</feature>
<comment type="caution">
    <text evidence="12">The sequence shown here is derived from an EMBL/GenBank/DDBJ whole genome shotgun (WGS) entry which is preliminary data.</text>
</comment>
<evidence type="ECO:0000256" key="9">
    <source>
        <dbReference type="PROSITE-ProRule" id="PRU01024"/>
    </source>
</evidence>
<protein>
    <submittedName>
        <fullName evidence="12">23S rRNA (Uracil(747)-C(5))-methyltransferase RlmC</fullName>
        <ecNumber evidence="12">2.1.1.189</ecNumber>
    </submittedName>
</protein>
<dbReference type="InterPro" id="IPR030390">
    <property type="entry name" value="MeTrfase_TrmA_AS"/>
</dbReference>
<dbReference type="SUPFAM" id="SSF53335">
    <property type="entry name" value="S-adenosyl-L-methionine-dependent methyltransferases"/>
    <property type="match status" value="1"/>
</dbReference>
<dbReference type="GO" id="GO:0070475">
    <property type="term" value="P:rRNA base methylation"/>
    <property type="evidence" value="ECO:0007669"/>
    <property type="project" value="TreeGrafter"/>
</dbReference>
<dbReference type="GO" id="GO:0046872">
    <property type="term" value="F:metal ion binding"/>
    <property type="evidence" value="ECO:0007669"/>
    <property type="project" value="UniProtKB-KW"/>
</dbReference>
<dbReference type="EMBL" id="JAGQHR010000297">
    <property type="protein sequence ID" value="MCA9728087.1"/>
    <property type="molecule type" value="Genomic_DNA"/>
</dbReference>
<dbReference type="GO" id="GO:0051539">
    <property type="term" value="F:4 iron, 4 sulfur cluster binding"/>
    <property type="evidence" value="ECO:0007669"/>
    <property type="project" value="UniProtKB-KW"/>
</dbReference>
<name>A0A956LZY1_UNCEI</name>
<dbReference type="GO" id="GO:0070041">
    <property type="term" value="F:rRNA (uridine-C5-)-methyltransferase activity"/>
    <property type="evidence" value="ECO:0007669"/>
    <property type="project" value="TreeGrafter"/>
</dbReference>